<dbReference type="AlphaFoldDB" id="A0AAV3PUY4"/>
<dbReference type="PANTHER" id="PTHR36378">
    <property type="entry name" value="COTTON FIBER PROTEIN"/>
    <property type="match status" value="1"/>
</dbReference>
<dbReference type="InterPro" id="IPR008480">
    <property type="entry name" value="DUF761_pln"/>
</dbReference>
<evidence type="ECO:0000313" key="2">
    <source>
        <dbReference type="EMBL" id="GAA0155549.1"/>
    </source>
</evidence>
<sequence>MEKENLLQNGSIMDVESPTITISTVDGKPMDFVGPPTTMVDEQPMANPDITKEKKRTKFGLLKIAVRMFQPAPKTVKKQAKEIIKEQPQEAMQPAQWEKIVGSMRPLHLQENLQSPTPSVSTASPDASPRNKDGILSEESFISSPATSLSSKRSDIGTMSQYNSAVNLQDLDNPKSRYNSAVNLQDLDTSTPKSRYCSMNNLQDLLKGDEDEDEDEEEEAEKDPDEVFESITGDDMIDSKADEFIAKFYQGMSLERSTRNPSGVRWRL</sequence>
<gene>
    <name evidence="2" type="ORF">LIER_13252</name>
</gene>
<evidence type="ECO:0000313" key="3">
    <source>
        <dbReference type="Proteomes" id="UP001454036"/>
    </source>
</evidence>
<proteinExistence type="predicted"/>
<reference evidence="2 3" key="1">
    <citation type="submission" date="2024-01" db="EMBL/GenBank/DDBJ databases">
        <title>The complete chloroplast genome sequence of Lithospermum erythrorhizon: insights into the phylogenetic relationship among Boraginaceae species and the maternal lineages of purple gromwells.</title>
        <authorList>
            <person name="Okada T."/>
            <person name="Watanabe K."/>
        </authorList>
    </citation>
    <scope>NUCLEOTIDE SEQUENCE [LARGE SCALE GENOMIC DNA]</scope>
</reference>
<feature type="compositionally biased region" description="Polar residues" evidence="1">
    <location>
        <begin position="112"/>
        <end position="125"/>
    </location>
</feature>
<dbReference type="Pfam" id="PF05553">
    <property type="entry name" value="DUF761"/>
    <property type="match status" value="1"/>
</dbReference>
<feature type="region of interest" description="Disordered" evidence="1">
    <location>
        <begin position="112"/>
        <end position="155"/>
    </location>
</feature>
<feature type="compositionally biased region" description="Polar residues" evidence="1">
    <location>
        <begin position="140"/>
        <end position="155"/>
    </location>
</feature>
<keyword evidence="3" id="KW-1185">Reference proteome</keyword>
<organism evidence="2 3">
    <name type="scientific">Lithospermum erythrorhizon</name>
    <name type="common">Purple gromwell</name>
    <name type="synonym">Lithospermum officinale var. erythrorhizon</name>
    <dbReference type="NCBI Taxonomy" id="34254"/>
    <lineage>
        <taxon>Eukaryota</taxon>
        <taxon>Viridiplantae</taxon>
        <taxon>Streptophyta</taxon>
        <taxon>Embryophyta</taxon>
        <taxon>Tracheophyta</taxon>
        <taxon>Spermatophyta</taxon>
        <taxon>Magnoliopsida</taxon>
        <taxon>eudicotyledons</taxon>
        <taxon>Gunneridae</taxon>
        <taxon>Pentapetalae</taxon>
        <taxon>asterids</taxon>
        <taxon>lamiids</taxon>
        <taxon>Boraginales</taxon>
        <taxon>Boraginaceae</taxon>
        <taxon>Boraginoideae</taxon>
        <taxon>Lithospermeae</taxon>
        <taxon>Lithospermum</taxon>
    </lineage>
</organism>
<dbReference type="PANTHER" id="PTHR36378:SF1">
    <property type="entry name" value="COTTON FIBER PROTEIN"/>
    <property type="match status" value="1"/>
</dbReference>
<dbReference type="Proteomes" id="UP001454036">
    <property type="component" value="Unassembled WGS sequence"/>
</dbReference>
<comment type="caution">
    <text evidence="2">The sequence shown here is derived from an EMBL/GenBank/DDBJ whole genome shotgun (WGS) entry which is preliminary data.</text>
</comment>
<feature type="region of interest" description="Disordered" evidence="1">
    <location>
        <begin position="206"/>
        <end position="234"/>
    </location>
</feature>
<protein>
    <submittedName>
        <fullName evidence="2">Uncharacterized protein</fullName>
    </submittedName>
</protein>
<evidence type="ECO:0000256" key="1">
    <source>
        <dbReference type="SAM" id="MobiDB-lite"/>
    </source>
</evidence>
<name>A0AAV3PUY4_LITER</name>
<feature type="compositionally biased region" description="Acidic residues" evidence="1">
    <location>
        <begin position="209"/>
        <end position="228"/>
    </location>
</feature>
<dbReference type="EMBL" id="BAABME010002647">
    <property type="protein sequence ID" value="GAA0155549.1"/>
    <property type="molecule type" value="Genomic_DNA"/>
</dbReference>
<accession>A0AAV3PUY4</accession>